<organism evidence="1 2">
    <name type="scientific">Marivirga sericea</name>
    <dbReference type="NCBI Taxonomy" id="1028"/>
    <lineage>
        <taxon>Bacteria</taxon>
        <taxon>Pseudomonadati</taxon>
        <taxon>Bacteroidota</taxon>
        <taxon>Cytophagia</taxon>
        <taxon>Cytophagales</taxon>
        <taxon>Marivirgaceae</taxon>
        <taxon>Marivirga</taxon>
    </lineage>
</organism>
<evidence type="ECO:0008006" key="3">
    <source>
        <dbReference type="Google" id="ProtNLM"/>
    </source>
</evidence>
<gene>
    <name evidence="1" type="ORF">SAMN05661096_00098</name>
</gene>
<name>A0A1X7I2B3_9BACT</name>
<proteinExistence type="predicted"/>
<reference evidence="2" key="1">
    <citation type="submission" date="2017-04" db="EMBL/GenBank/DDBJ databases">
        <authorList>
            <person name="Varghese N."/>
            <person name="Submissions S."/>
        </authorList>
    </citation>
    <scope>NUCLEOTIDE SEQUENCE [LARGE SCALE GENOMIC DNA]</scope>
    <source>
        <strain evidence="2">DSM 4125</strain>
    </source>
</reference>
<dbReference type="AlphaFoldDB" id="A0A1X7I2B3"/>
<keyword evidence="2" id="KW-1185">Reference proteome</keyword>
<dbReference type="EMBL" id="FXAW01000001">
    <property type="protein sequence ID" value="SMG07940.1"/>
    <property type="molecule type" value="Genomic_DNA"/>
</dbReference>
<protein>
    <recommendedName>
        <fullName evidence="3">YD repeat-containing protein</fullName>
    </recommendedName>
</protein>
<dbReference type="STRING" id="1028.SAMN05661096_00098"/>
<evidence type="ECO:0000313" key="2">
    <source>
        <dbReference type="Proteomes" id="UP000193804"/>
    </source>
</evidence>
<accession>A0A1X7I2B3</accession>
<dbReference type="Proteomes" id="UP000193804">
    <property type="component" value="Unassembled WGS sequence"/>
</dbReference>
<sequence length="201" mass="24090">MVYLNSPKDLSEIVEFDKARRKVRSVKYSASYNRRTRKNKAVEKIKLYNYDSLDRLINIKDSLGTDSIIYRFGPDGRLISSRKNLGNFIYHTEYFYNPFKTTTTQMRDSIVVYEKTKEYEKSFYVKKTSGYNYEPKLKKDSFLINGEINIASFKDYQDLERFENEKILKNIFKHNGQLINSEVKSVFMNDRINEYELHYNY</sequence>
<evidence type="ECO:0000313" key="1">
    <source>
        <dbReference type="EMBL" id="SMG07940.1"/>
    </source>
</evidence>